<evidence type="ECO:0000256" key="4">
    <source>
        <dbReference type="SAM" id="MobiDB-lite"/>
    </source>
</evidence>
<evidence type="ECO:0000256" key="2">
    <source>
        <dbReference type="ARBA" id="ARBA00022786"/>
    </source>
</evidence>
<dbReference type="EMBL" id="CM035430">
    <property type="protein sequence ID" value="KAH7298935.1"/>
    <property type="molecule type" value="Genomic_DNA"/>
</dbReference>
<dbReference type="Proteomes" id="UP000825935">
    <property type="component" value="Chromosome 25"/>
</dbReference>
<feature type="region of interest" description="Disordered" evidence="4">
    <location>
        <begin position="602"/>
        <end position="654"/>
    </location>
</feature>
<dbReference type="InterPro" id="IPR043454">
    <property type="entry name" value="NPH3/RPT2-like"/>
</dbReference>
<keyword evidence="3" id="KW-0175">Coiled coil</keyword>
<dbReference type="OrthoDB" id="624345at2759"/>
<dbReference type="OMA" id="KCHIFLV"/>
<dbReference type="PROSITE" id="PS51649">
    <property type="entry name" value="NPH3"/>
    <property type="match status" value="1"/>
</dbReference>
<dbReference type="PANTHER" id="PTHR32370">
    <property type="entry name" value="OS12G0117600 PROTEIN"/>
    <property type="match status" value="1"/>
</dbReference>
<feature type="domain" description="NPH3" evidence="5">
    <location>
        <begin position="195"/>
        <end position="489"/>
    </location>
</feature>
<dbReference type="AlphaFoldDB" id="A0A8T2RTP7"/>
<comment type="pathway">
    <text evidence="1">Protein modification; protein ubiquitination.</text>
</comment>
<organism evidence="6 7">
    <name type="scientific">Ceratopteris richardii</name>
    <name type="common">Triangle waterfern</name>
    <dbReference type="NCBI Taxonomy" id="49495"/>
    <lineage>
        <taxon>Eukaryota</taxon>
        <taxon>Viridiplantae</taxon>
        <taxon>Streptophyta</taxon>
        <taxon>Embryophyta</taxon>
        <taxon>Tracheophyta</taxon>
        <taxon>Polypodiopsida</taxon>
        <taxon>Polypodiidae</taxon>
        <taxon>Polypodiales</taxon>
        <taxon>Pteridineae</taxon>
        <taxon>Pteridaceae</taxon>
        <taxon>Parkerioideae</taxon>
        <taxon>Ceratopteris</taxon>
    </lineage>
</organism>
<proteinExistence type="predicted"/>
<dbReference type="Pfam" id="PF03000">
    <property type="entry name" value="NPH3"/>
    <property type="match status" value="1"/>
</dbReference>
<reference evidence="6" key="1">
    <citation type="submission" date="2021-08" db="EMBL/GenBank/DDBJ databases">
        <title>WGS assembly of Ceratopteris richardii.</title>
        <authorList>
            <person name="Marchant D.B."/>
            <person name="Chen G."/>
            <person name="Jenkins J."/>
            <person name="Shu S."/>
            <person name="Leebens-Mack J."/>
            <person name="Grimwood J."/>
            <person name="Schmutz J."/>
            <person name="Soltis P."/>
            <person name="Soltis D."/>
            <person name="Chen Z.-H."/>
        </authorList>
    </citation>
    <scope>NUCLEOTIDE SEQUENCE</scope>
    <source>
        <strain evidence="6">Whitten #5841</strain>
        <tissue evidence="6">Leaf</tissue>
    </source>
</reference>
<sequence length="654" mass="73808">MATKHIATLNVMPHSYDSRIIPDESYDMIVEVDGMSYAAHKFNLISRCGLLKKLIGKDKQKISRIKLDGVPGGAEGFELAAKFCYGVESNVSCHNAALLRCVAEYLGMTEEHGKDNLVLQAEAYLERLGKKTLGDILTTLKSCEKLLPLAEDLNIISGCVDYAAVKATSQQTVSNQEGLFSFPKDHNDSRKIQIEQWMKDLSALRIDIYERVLAGMRLRGLKTEAFAIALMYYAHQSLKGLTTKKAEFSDPSIQTVMDVRSATDMEREQRKILERIVNLLPRENGVVSISFLIGLLRAAYILGTSTECRADLEKRIGSQLHRANMDDLLIPSLITNKNAEVTLFDVDIVRRLFISFLEQKDEYDFHQCTSLGDANDGLNSPSQHPISKVCILLDAYLMEVASDPRLTLAKFMDLAELLPSYARPVEDNLYKACDTFLKTHSSLTDIDRKRLCRLLDFRKISQEVSLHAAQNERLPMQAVVQLLFIEQLRIRNAIQSGESLGHQYTDMLLDDQNLSLVSSCATGTVCRVNGALTTLYHKDDYASIRRENRELKLEVTRMKMRLSDLEKEHQNMRKAMEKGSSYIAHHQDHGFLRAFSRTMNKLNPFHHPRVSNPAGHHRSLHQHSSNSQPEPQIRAQSASSNSSRSSKNNRHSIS</sequence>
<name>A0A8T2RTP7_CERRI</name>
<keyword evidence="7" id="KW-1185">Reference proteome</keyword>
<evidence type="ECO:0000313" key="7">
    <source>
        <dbReference type="Proteomes" id="UP000825935"/>
    </source>
</evidence>
<accession>A0A8T2RTP7</accession>
<keyword evidence="2" id="KW-0833">Ubl conjugation pathway</keyword>
<feature type="compositionally biased region" description="Low complexity" evidence="4">
    <location>
        <begin position="632"/>
        <end position="646"/>
    </location>
</feature>
<comment type="caution">
    <text evidence="6">The sequence shown here is derived from an EMBL/GenBank/DDBJ whole genome shotgun (WGS) entry which is preliminary data.</text>
</comment>
<dbReference type="Gene3D" id="3.30.710.10">
    <property type="entry name" value="Potassium Channel Kv1.1, Chain A"/>
    <property type="match status" value="1"/>
</dbReference>
<dbReference type="InterPro" id="IPR027356">
    <property type="entry name" value="NPH3_dom"/>
</dbReference>
<dbReference type="SUPFAM" id="SSF54695">
    <property type="entry name" value="POZ domain"/>
    <property type="match status" value="1"/>
</dbReference>
<evidence type="ECO:0000259" key="5">
    <source>
        <dbReference type="PROSITE" id="PS51649"/>
    </source>
</evidence>
<protein>
    <recommendedName>
        <fullName evidence="5">NPH3 domain-containing protein</fullName>
    </recommendedName>
</protein>
<feature type="compositionally biased region" description="Basic residues" evidence="4">
    <location>
        <begin position="604"/>
        <end position="621"/>
    </location>
</feature>
<feature type="coiled-coil region" evidence="3">
    <location>
        <begin position="541"/>
        <end position="575"/>
    </location>
</feature>
<evidence type="ECO:0000313" key="6">
    <source>
        <dbReference type="EMBL" id="KAH7298935.1"/>
    </source>
</evidence>
<evidence type="ECO:0000256" key="1">
    <source>
        <dbReference type="ARBA" id="ARBA00004906"/>
    </source>
</evidence>
<evidence type="ECO:0000256" key="3">
    <source>
        <dbReference type="SAM" id="Coils"/>
    </source>
</evidence>
<gene>
    <name evidence="6" type="ORF">KP509_25G065200</name>
</gene>
<dbReference type="InterPro" id="IPR011333">
    <property type="entry name" value="SKP1/BTB/POZ_sf"/>
</dbReference>